<dbReference type="RefSeq" id="WP_068037492.1">
    <property type="nucleotide sequence ID" value="NZ_JAAXOO010000001.1"/>
</dbReference>
<dbReference type="Pfam" id="PF13370">
    <property type="entry name" value="Fer4_13"/>
    <property type="match status" value="1"/>
</dbReference>
<dbReference type="InterPro" id="IPR051269">
    <property type="entry name" value="Fe-S_cluster_ET"/>
</dbReference>
<name>A0A846XBL9_9NOCA</name>
<comment type="cofactor">
    <cofactor evidence="1">
        <name>[3Fe-4S] cluster</name>
        <dbReference type="ChEBI" id="CHEBI:21137"/>
    </cofactor>
</comment>
<evidence type="ECO:0000256" key="6">
    <source>
        <dbReference type="ARBA" id="ARBA00023014"/>
    </source>
</evidence>
<evidence type="ECO:0000256" key="8">
    <source>
        <dbReference type="RuleBase" id="RU368020"/>
    </source>
</evidence>
<dbReference type="GO" id="GO:0051538">
    <property type="term" value="F:3 iron, 4 sulfur cluster binding"/>
    <property type="evidence" value="ECO:0007669"/>
    <property type="project" value="UniProtKB-KW"/>
</dbReference>
<dbReference type="EMBL" id="JAAXOO010000001">
    <property type="protein sequence ID" value="NKY32785.1"/>
    <property type="molecule type" value="Genomic_DNA"/>
</dbReference>
<organism evidence="9 10">
    <name type="scientific">Nocardia speluncae</name>
    <dbReference type="NCBI Taxonomy" id="419477"/>
    <lineage>
        <taxon>Bacteria</taxon>
        <taxon>Bacillati</taxon>
        <taxon>Actinomycetota</taxon>
        <taxon>Actinomycetes</taxon>
        <taxon>Mycobacteriales</taxon>
        <taxon>Nocardiaceae</taxon>
        <taxon>Nocardia</taxon>
    </lineage>
</organism>
<dbReference type="InterPro" id="IPR001080">
    <property type="entry name" value="3Fe4S_ferredoxin"/>
</dbReference>
<keyword evidence="2 8" id="KW-0813">Transport</keyword>
<dbReference type="Proteomes" id="UP000565715">
    <property type="component" value="Unassembled WGS sequence"/>
</dbReference>
<evidence type="ECO:0000256" key="1">
    <source>
        <dbReference type="ARBA" id="ARBA00001927"/>
    </source>
</evidence>
<dbReference type="PANTHER" id="PTHR36923:SF3">
    <property type="entry name" value="FERREDOXIN"/>
    <property type="match status" value="1"/>
</dbReference>
<evidence type="ECO:0000256" key="7">
    <source>
        <dbReference type="ARBA" id="ARBA00023291"/>
    </source>
</evidence>
<protein>
    <recommendedName>
        <fullName evidence="8">Ferredoxin</fullName>
    </recommendedName>
</protein>
<keyword evidence="4 8" id="KW-0249">Electron transport</keyword>
<evidence type="ECO:0000256" key="4">
    <source>
        <dbReference type="ARBA" id="ARBA00022982"/>
    </source>
</evidence>
<dbReference type="AlphaFoldDB" id="A0A846XBL9"/>
<proteinExistence type="predicted"/>
<keyword evidence="7" id="KW-0003">3Fe-4S</keyword>
<sequence>MRVVVNRRLCIGAGMCVLTEPEVFDQADDGRSVVLDDDPSPERYDRVREAEQACPAGAIQLVASS</sequence>
<evidence type="ECO:0000313" key="9">
    <source>
        <dbReference type="EMBL" id="NKY32785.1"/>
    </source>
</evidence>
<comment type="function">
    <text evidence="8">Ferredoxins are iron-sulfur proteins that transfer electrons in a wide variety of metabolic reactions.</text>
</comment>
<evidence type="ECO:0000256" key="5">
    <source>
        <dbReference type="ARBA" id="ARBA00023004"/>
    </source>
</evidence>
<reference evidence="9 10" key="1">
    <citation type="submission" date="2020-04" db="EMBL/GenBank/DDBJ databases">
        <title>MicrobeNet Type strains.</title>
        <authorList>
            <person name="Nicholson A.C."/>
        </authorList>
    </citation>
    <scope>NUCLEOTIDE SEQUENCE [LARGE SCALE GENOMIC DNA]</scope>
    <source>
        <strain evidence="9 10">DSM 45078</strain>
    </source>
</reference>
<accession>A0A846XBL9</accession>
<keyword evidence="3 8" id="KW-0479">Metal-binding</keyword>
<dbReference type="GO" id="GO:0009055">
    <property type="term" value="F:electron transfer activity"/>
    <property type="evidence" value="ECO:0007669"/>
    <property type="project" value="UniProtKB-UniRule"/>
</dbReference>
<keyword evidence="5 8" id="KW-0408">Iron</keyword>
<keyword evidence="6 8" id="KW-0411">Iron-sulfur</keyword>
<evidence type="ECO:0000313" key="10">
    <source>
        <dbReference type="Proteomes" id="UP000565715"/>
    </source>
</evidence>
<dbReference type="PRINTS" id="PR00352">
    <property type="entry name" value="3FE4SFRDOXIN"/>
</dbReference>
<evidence type="ECO:0000256" key="3">
    <source>
        <dbReference type="ARBA" id="ARBA00022723"/>
    </source>
</evidence>
<dbReference type="SUPFAM" id="SSF54862">
    <property type="entry name" value="4Fe-4S ferredoxins"/>
    <property type="match status" value="1"/>
</dbReference>
<keyword evidence="10" id="KW-1185">Reference proteome</keyword>
<dbReference type="Gene3D" id="3.30.70.20">
    <property type="match status" value="1"/>
</dbReference>
<dbReference type="PANTHER" id="PTHR36923">
    <property type="entry name" value="FERREDOXIN"/>
    <property type="match status" value="1"/>
</dbReference>
<evidence type="ECO:0000256" key="2">
    <source>
        <dbReference type="ARBA" id="ARBA00022448"/>
    </source>
</evidence>
<gene>
    <name evidence="9" type="ORF">HGA13_06795</name>
</gene>
<dbReference type="GO" id="GO:0005506">
    <property type="term" value="F:iron ion binding"/>
    <property type="evidence" value="ECO:0007669"/>
    <property type="project" value="UniProtKB-UniRule"/>
</dbReference>
<comment type="caution">
    <text evidence="9">The sequence shown here is derived from an EMBL/GenBank/DDBJ whole genome shotgun (WGS) entry which is preliminary data.</text>
</comment>